<dbReference type="InterPro" id="IPR036390">
    <property type="entry name" value="WH_DNA-bd_sf"/>
</dbReference>
<protein>
    <submittedName>
        <fullName evidence="5">MarR family transcriptional regulator</fullName>
    </submittedName>
</protein>
<evidence type="ECO:0000256" key="1">
    <source>
        <dbReference type="ARBA" id="ARBA00023015"/>
    </source>
</evidence>
<keyword evidence="3" id="KW-0804">Transcription</keyword>
<reference evidence="5" key="1">
    <citation type="submission" date="2021-03" db="EMBL/GenBank/DDBJ databases">
        <title>Comparative Genomics and Metabolomics in the genus Turicibacter.</title>
        <authorList>
            <person name="Maki J."/>
            <person name="Looft T."/>
        </authorList>
    </citation>
    <scope>NUCLEOTIDE SEQUENCE</scope>
    <source>
        <strain evidence="5">ISU324</strain>
    </source>
</reference>
<dbReference type="GO" id="GO:0003677">
    <property type="term" value="F:DNA binding"/>
    <property type="evidence" value="ECO:0007669"/>
    <property type="project" value="UniProtKB-KW"/>
</dbReference>
<gene>
    <name evidence="5" type="ORF">J0J70_06960</name>
</gene>
<dbReference type="InterPro" id="IPR023187">
    <property type="entry name" value="Tscrpt_reg_MarR-type_CS"/>
</dbReference>
<organism evidence="5 6">
    <name type="scientific">Turicibacter bilis</name>
    <dbReference type="NCBI Taxonomy" id="2735723"/>
    <lineage>
        <taxon>Bacteria</taxon>
        <taxon>Bacillati</taxon>
        <taxon>Bacillota</taxon>
        <taxon>Erysipelotrichia</taxon>
        <taxon>Erysipelotrichales</taxon>
        <taxon>Turicibacteraceae</taxon>
        <taxon>Turicibacter</taxon>
    </lineage>
</organism>
<dbReference type="SMART" id="SM00347">
    <property type="entry name" value="HTH_MARR"/>
    <property type="match status" value="1"/>
</dbReference>
<evidence type="ECO:0000256" key="3">
    <source>
        <dbReference type="ARBA" id="ARBA00023163"/>
    </source>
</evidence>
<dbReference type="SUPFAM" id="SSF46785">
    <property type="entry name" value="Winged helix' DNA-binding domain"/>
    <property type="match status" value="1"/>
</dbReference>
<dbReference type="Gene3D" id="1.10.10.10">
    <property type="entry name" value="Winged helix-like DNA-binding domain superfamily/Winged helix DNA-binding domain"/>
    <property type="match status" value="1"/>
</dbReference>
<evidence type="ECO:0000256" key="2">
    <source>
        <dbReference type="ARBA" id="ARBA00023125"/>
    </source>
</evidence>
<proteinExistence type="predicted"/>
<name>A0A9Q9FFK9_9FIRM</name>
<evidence type="ECO:0000259" key="4">
    <source>
        <dbReference type="PROSITE" id="PS50995"/>
    </source>
</evidence>
<dbReference type="RefSeq" id="WP_212724538.1">
    <property type="nucleotide sequence ID" value="NZ_CP071250.1"/>
</dbReference>
<dbReference type="GO" id="GO:0003700">
    <property type="term" value="F:DNA-binding transcription factor activity"/>
    <property type="evidence" value="ECO:0007669"/>
    <property type="project" value="InterPro"/>
</dbReference>
<dbReference type="Pfam" id="PF01047">
    <property type="entry name" value="MarR"/>
    <property type="match status" value="1"/>
</dbReference>
<dbReference type="PROSITE" id="PS01117">
    <property type="entry name" value="HTH_MARR_1"/>
    <property type="match status" value="1"/>
</dbReference>
<keyword evidence="2" id="KW-0238">DNA-binding</keyword>
<evidence type="ECO:0000313" key="5">
    <source>
        <dbReference type="EMBL" id="UUF07375.1"/>
    </source>
</evidence>
<dbReference type="InterPro" id="IPR000835">
    <property type="entry name" value="HTH_MarR-typ"/>
</dbReference>
<dbReference type="Proteomes" id="UP001058072">
    <property type="component" value="Chromosome"/>
</dbReference>
<dbReference type="EMBL" id="CP071250">
    <property type="protein sequence ID" value="UUF07375.1"/>
    <property type="molecule type" value="Genomic_DNA"/>
</dbReference>
<keyword evidence="1" id="KW-0805">Transcription regulation</keyword>
<sequence>MKGKLDDSRSKSLHRAFIRTSKMHRKVCQHRFQELGLTEGQPKVLDYLHHHNGCSQKDLAKHCHIQPATATSLLSHLERSGLIYREANQEDRRITNVFLTETGFEAQKQVKQTFCEIDECCFVGFTKEEREEVLCYLDRIYENLRRRES</sequence>
<evidence type="ECO:0000313" key="6">
    <source>
        <dbReference type="Proteomes" id="UP001058072"/>
    </source>
</evidence>
<dbReference type="PANTHER" id="PTHR42756:SF1">
    <property type="entry name" value="TRANSCRIPTIONAL REPRESSOR OF EMRAB OPERON"/>
    <property type="match status" value="1"/>
</dbReference>
<dbReference type="PROSITE" id="PS50995">
    <property type="entry name" value="HTH_MARR_2"/>
    <property type="match status" value="1"/>
</dbReference>
<dbReference type="InterPro" id="IPR036388">
    <property type="entry name" value="WH-like_DNA-bd_sf"/>
</dbReference>
<dbReference type="AlphaFoldDB" id="A0A9Q9FFK9"/>
<accession>A0A9Q9FFK9</accession>
<feature type="domain" description="HTH marR-type" evidence="4">
    <location>
        <begin position="10"/>
        <end position="142"/>
    </location>
</feature>
<dbReference type="PANTHER" id="PTHR42756">
    <property type="entry name" value="TRANSCRIPTIONAL REGULATOR, MARR"/>
    <property type="match status" value="1"/>
</dbReference>